<name>A0A1R2AYB4_9CILI</name>
<protein>
    <submittedName>
        <fullName evidence="1">Uncharacterized protein</fullName>
    </submittedName>
</protein>
<organism evidence="1 2">
    <name type="scientific">Stentor coeruleus</name>
    <dbReference type="NCBI Taxonomy" id="5963"/>
    <lineage>
        <taxon>Eukaryota</taxon>
        <taxon>Sar</taxon>
        <taxon>Alveolata</taxon>
        <taxon>Ciliophora</taxon>
        <taxon>Postciliodesmatophora</taxon>
        <taxon>Heterotrichea</taxon>
        <taxon>Heterotrichida</taxon>
        <taxon>Stentoridae</taxon>
        <taxon>Stentor</taxon>
    </lineage>
</organism>
<keyword evidence="2" id="KW-1185">Reference proteome</keyword>
<dbReference type="OrthoDB" id="10059875at2759"/>
<dbReference type="AlphaFoldDB" id="A0A1R2AYB4"/>
<reference evidence="1 2" key="1">
    <citation type="submission" date="2016-11" db="EMBL/GenBank/DDBJ databases">
        <title>The macronuclear genome of Stentor coeruleus: a giant cell with tiny introns.</title>
        <authorList>
            <person name="Slabodnick M."/>
            <person name="Ruby J.G."/>
            <person name="Reiff S.B."/>
            <person name="Swart E.C."/>
            <person name="Gosai S."/>
            <person name="Prabakaran S."/>
            <person name="Witkowska E."/>
            <person name="Larue G.E."/>
            <person name="Fisher S."/>
            <person name="Freeman R.M."/>
            <person name="Gunawardena J."/>
            <person name="Chu W."/>
            <person name="Stover N.A."/>
            <person name="Gregory B.D."/>
            <person name="Nowacki M."/>
            <person name="Derisi J."/>
            <person name="Roy S.W."/>
            <person name="Marshall W.F."/>
            <person name="Sood P."/>
        </authorList>
    </citation>
    <scope>NUCLEOTIDE SEQUENCE [LARGE SCALE GENOMIC DNA]</scope>
    <source>
        <strain evidence="1">WM001</strain>
    </source>
</reference>
<evidence type="ECO:0000313" key="1">
    <source>
        <dbReference type="EMBL" id="OMJ69360.1"/>
    </source>
</evidence>
<evidence type="ECO:0000313" key="2">
    <source>
        <dbReference type="Proteomes" id="UP000187209"/>
    </source>
</evidence>
<dbReference type="EMBL" id="MPUH01001207">
    <property type="protein sequence ID" value="OMJ69360.1"/>
    <property type="molecule type" value="Genomic_DNA"/>
</dbReference>
<sequence length="99" mass="11839">MLNLNLILYHEEAHIMMRCTLRYKNYSIICQELCIYDESPRQFTENYTLAELLEEFAGSEKSVLNNFLDFLLKIYQESLVLSSKIYPMRTLNFLKLLMN</sequence>
<dbReference type="Proteomes" id="UP000187209">
    <property type="component" value="Unassembled WGS sequence"/>
</dbReference>
<proteinExistence type="predicted"/>
<comment type="caution">
    <text evidence="1">The sequence shown here is derived from an EMBL/GenBank/DDBJ whole genome shotgun (WGS) entry which is preliminary data.</text>
</comment>
<gene>
    <name evidence="1" type="ORF">SteCoe_32923</name>
</gene>
<accession>A0A1R2AYB4</accession>